<reference evidence="1" key="1">
    <citation type="submission" date="2023-04" db="EMBL/GenBank/DDBJ databases">
        <title>A chromosome-level genome assembly of the parasitoid wasp Eretmocerus hayati.</title>
        <authorList>
            <person name="Zhong Y."/>
            <person name="Liu S."/>
            <person name="Liu Y."/>
        </authorList>
    </citation>
    <scope>NUCLEOTIDE SEQUENCE</scope>
    <source>
        <strain evidence="1">ZJU_SS_LIU_2023</strain>
    </source>
</reference>
<dbReference type="Proteomes" id="UP001239111">
    <property type="component" value="Chromosome 3"/>
</dbReference>
<dbReference type="EMBL" id="CM056743">
    <property type="protein sequence ID" value="KAJ8673129.1"/>
    <property type="molecule type" value="Genomic_DNA"/>
</dbReference>
<organism evidence="1 2">
    <name type="scientific">Eretmocerus hayati</name>
    <dbReference type="NCBI Taxonomy" id="131215"/>
    <lineage>
        <taxon>Eukaryota</taxon>
        <taxon>Metazoa</taxon>
        <taxon>Ecdysozoa</taxon>
        <taxon>Arthropoda</taxon>
        <taxon>Hexapoda</taxon>
        <taxon>Insecta</taxon>
        <taxon>Pterygota</taxon>
        <taxon>Neoptera</taxon>
        <taxon>Endopterygota</taxon>
        <taxon>Hymenoptera</taxon>
        <taxon>Apocrita</taxon>
        <taxon>Proctotrupomorpha</taxon>
        <taxon>Chalcidoidea</taxon>
        <taxon>Aphelinidae</taxon>
        <taxon>Aphelininae</taxon>
        <taxon>Eretmocerus</taxon>
    </lineage>
</organism>
<comment type="caution">
    <text evidence="1">The sequence shown here is derived from an EMBL/GenBank/DDBJ whole genome shotgun (WGS) entry which is preliminary data.</text>
</comment>
<gene>
    <name evidence="1" type="ORF">QAD02_004391</name>
</gene>
<evidence type="ECO:0000313" key="2">
    <source>
        <dbReference type="Proteomes" id="UP001239111"/>
    </source>
</evidence>
<protein>
    <submittedName>
        <fullName evidence="1">Uncharacterized protein</fullName>
    </submittedName>
</protein>
<accession>A0ACC2NS59</accession>
<proteinExistence type="predicted"/>
<keyword evidence="2" id="KW-1185">Reference proteome</keyword>
<sequence>MNANQNDDQVAQLFRAVQDLENRRIVQLVGNGVNVNSTDNEGDTPLHIQNSPHFLEFLNSCKAELRLIKRQQVFDKSITFYKVLINEDPHLFAKNKYLANIIRDRDFVTRYPIYRKRMFLNFIKVRPDQKEHLKVFEDGFDFDRSDSDDSDFF</sequence>
<name>A0ACC2NS59_9HYME</name>
<evidence type="ECO:0000313" key="1">
    <source>
        <dbReference type="EMBL" id="KAJ8673129.1"/>
    </source>
</evidence>